<keyword evidence="12" id="KW-1185">Reference proteome</keyword>
<feature type="transmembrane region" description="Helical" evidence="7">
    <location>
        <begin position="194"/>
        <end position="216"/>
    </location>
</feature>
<feature type="domain" description="EAL" evidence="8">
    <location>
        <begin position="451"/>
        <end position="704"/>
    </location>
</feature>
<evidence type="ECO:0000259" key="10">
    <source>
        <dbReference type="PROSITE" id="PS50887"/>
    </source>
</evidence>
<dbReference type="Gene3D" id="3.30.70.270">
    <property type="match status" value="1"/>
</dbReference>
<dbReference type="CDD" id="cd01948">
    <property type="entry name" value="EAL"/>
    <property type="match status" value="1"/>
</dbReference>
<evidence type="ECO:0000256" key="1">
    <source>
        <dbReference type="ARBA" id="ARBA00004651"/>
    </source>
</evidence>
<reference evidence="11 12" key="1">
    <citation type="journal article" date="2012" name="Front. Microbiol.">
        <title>Redundancy and modularity in membrane-associated dissimilatory nitrate reduction in Bacillus.</title>
        <authorList>
            <person name="Heylen K."/>
            <person name="Keltjens J."/>
        </authorList>
    </citation>
    <scope>NUCLEOTIDE SEQUENCE [LARGE SCALE GENOMIC DNA]</scope>
    <source>
        <strain evidence="11 12">LMG 9581</strain>
    </source>
</reference>
<dbReference type="CDD" id="cd06225">
    <property type="entry name" value="HAMP"/>
    <property type="match status" value="1"/>
</dbReference>
<name>K6DUW9_SCHAZ</name>
<organism evidence="11 12">
    <name type="scientific">Schinkia azotoformans LMG 9581</name>
    <dbReference type="NCBI Taxonomy" id="1131731"/>
    <lineage>
        <taxon>Bacteria</taxon>
        <taxon>Bacillati</taxon>
        <taxon>Bacillota</taxon>
        <taxon>Bacilli</taxon>
        <taxon>Bacillales</taxon>
        <taxon>Bacillaceae</taxon>
        <taxon>Calidifontibacillus/Schinkia group</taxon>
        <taxon>Schinkia</taxon>
    </lineage>
</organism>
<dbReference type="InterPro" id="IPR029787">
    <property type="entry name" value="Nucleotide_cyclase"/>
</dbReference>
<dbReference type="PROSITE" id="PS50887">
    <property type="entry name" value="GGDEF"/>
    <property type="match status" value="1"/>
</dbReference>
<dbReference type="GO" id="GO:0071111">
    <property type="term" value="F:cyclic-guanylate-specific phosphodiesterase activity"/>
    <property type="evidence" value="ECO:0007669"/>
    <property type="project" value="InterPro"/>
</dbReference>
<comment type="caution">
    <text evidence="11">The sequence shown here is derived from an EMBL/GenBank/DDBJ whole genome shotgun (WGS) entry which is preliminary data.</text>
</comment>
<dbReference type="GO" id="GO:0005886">
    <property type="term" value="C:plasma membrane"/>
    <property type="evidence" value="ECO:0007669"/>
    <property type="project" value="UniProtKB-SubCell"/>
</dbReference>
<evidence type="ECO:0000259" key="9">
    <source>
        <dbReference type="PROSITE" id="PS50885"/>
    </source>
</evidence>
<evidence type="ECO:0000256" key="5">
    <source>
        <dbReference type="ARBA" id="ARBA00023136"/>
    </source>
</evidence>
<dbReference type="Pfam" id="PF00672">
    <property type="entry name" value="HAMP"/>
    <property type="match status" value="1"/>
</dbReference>
<dbReference type="PROSITE" id="PS50883">
    <property type="entry name" value="EAL"/>
    <property type="match status" value="1"/>
</dbReference>
<dbReference type="Proteomes" id="UP000006315">
    <property type="component" value="Unassembled WGS sequence"/>
</dbReference>
<evidence type="ECO:0000256" key="6">
    <source>
        <dbReference type="SAM" id="Coils"/>
    </source>
</evidence>
<evidence type="ECO:0000313" key="11">
    <source>
        <dbReference type="EMBL" id="EKN64606.1"/>
    </source>
</evidence>
<evidence type="ECO:0000313" key="12">
    <source>
        <dbReference type="Proteomes" id="UP000006315"/>
    </source>
</evidence>
<keyword evidence="4 7" id="KW-1133">Transmembrane helix</keyword>
<protein>
    <submittedName>
        <fullName evidence="11">PAS/PAC sensor-containing diguanylate cyclase/phosphodiesterase</fullName>
    </submittedName>
</protein>
<accession>K6DUW9</accession>
<dbReference type="PANTHER" id="PTHR33121">
    <property type="entry name" value="CYCLIC DI-GMP PHOSPHODIESTERASE PDEF"/>
    <property type="match status" value="1"/>
</dbReference>
<comment type="subcellular location">
    <subcellularLocation>
        <location evidence="1">Cell membrane</location>
        <topology evidence="1">Multi-pass membrane protein</topology>
    </subcellularLocation>
</comment>
<feature type="coiled-coil region" evidence="6">
    <location>
        <begin position="53"/>
        <end position="87"/>
    </location>
</feature>
<dbReference type="PROSITE" id="PS50885">
    <property type="entry name" value="HAMP"/>
    <property type="match status" value="1"/>
</dbReference>
<dbReference type="SMART" id="SM00304">
    <property type="entry name" value="HAMP"/>
    <property type="match status" value="1"/>
</dbReference>
<evidence type="ECO:0000259" key="8">
    <source>
        <dbReference type="PROSITE" id="PS50883"/>
    </source>
</evidence>
<dbReference type="InterPro" id="IPR043128">
    <property type="entry name" value="Rev_trsase/Diguanyl_cyclase"/>
</dbReference>
<dbReference type="NCBIfam" id="TIGR00254">
    <property type="entry name" value="GGDEF"/>
    <property type="match status" value="1"/>
</dbReference>
<dbReference type="Gene3D" id="6.10.340.10">
    <property type="match status" value="1"/>
</dbReference>
<dbReference type="SUPFAM" id="SSF55073">
    <property type="entry name" value="Nucleotide cyclase"/>
    <property type="match status" value="1"/>
</dbReference>
<feature type="domain" description="GGDEF" evidence="10">
    <location>
        <begin position="310"/>
        <end position="442"/>
    </location>
</feature>
<dbReference type="PATRIC" id="fig|1131731.3.peg.2742"/>
<dbReference type="GO" id="GO:0007165">
    <property type="term" value="P:signal transduction"/>
    <property type="evidence" value="ECO:0007669"/>
    <property type="project" value="InterPro"/>
</dbReference>
<dbReference type="Gene3D" id="3.20.20.450">
    <property type="entry name" value="EAL domain"/>
    <property type="match status" value="1"/>
</dbReference>
<dbReference type="SMART" id="SM01049">
    <property type="entry name" value="Cache_2"/>
    <property type="match status" value="1"/>
</dbReference>
<dbReference type="InterPro" id="IPR003660">
    <property type="entry name" value="HAMP_dom"/>
</dbReference>
<evidence type="ECO:0000256" key="3">
    <source>
        <dbReference type="ARBA" id="ARBA00022692"/>
    </source>
</evidence>
<dbReference type="SMART" id="SM00052">
    <property type="entry name" value="EAL"/>
    <property type="match status" value="1"/>
</dbReference>
<sequence length="716" mass="81275">MPIRIKLIIMSLLFLAVPSLLIGIIGYQSSRNSLKTLGAESLQTDVRMTIEMIEALDKQVKTGKVLLEDAQEQVKEAILGKKDANGNRPINPRLNLGKHGFIFIINSAGVELAHPNFEGMDVWEIKTTDGVYSTKEVVRAANNGGGFVTYEWPLPDNPNVHIPKITYAEKDPNWDWIVCAGAYLPDFNAGANRVLYILLFTLGISLLAGVIVILWFSKKMTKPIIQVAEQVKLIARGDYTQEPIEITSKDEIGELVLNFNIMKENQKKAILKQKEYQERIEYMAFHDDLTKLPNLRYIKEKLTQEMQSHKPFTLLILDVDRFKQSNEALGHSIADLILKSVADRLKEQFPSHVFVGRLTGDEFAIIYPGLNQEDEWISVCKQIQSRINEPLQVKNLLLNVSVTIGSVVYNNNKIEVDEFLKHANMALMEAQQQQVPFQMYQPSMDGKAFDRLVLENHLHHALQRNELRLVYQPQVDIGTGQIQGVEALLRWHHPSYGFISPAEFIPIAENTGLIIPIGEWVLRTACRQIKEWHDQGLSFLQIAVNLSSRQFYSQDLIETVKGILLETGLPPGDLELEITESMMMNMEHASKTLQDLKHLGCKIAIDDFGTGYSSLNYLKHLPIHRLKIDQSFIRDLAENEQDDTIVSTIISMAQHLQLDVIAEGVETPEQMDILRKKQCTHVQGYLYSPPLAPENFLQQWDQLLQKANTLASELNE</sequence>
<keyword evidence="6" id="KW-0175">Coiled coil</keyword>
<gene>
    <name evidence="11" type="ORF">BAZO_13384</name>
</gene>
<dbReference type="PANTHER" id="PTHR33121:SF71">
    <property type="entry name" value="OXYGEN SENSOR PROTEIN DOSP"/>
    <property type="match status" value="1"/>
</dbReference>
<dbReference type="InterPro" id="IPR001633">
    <property type="entry name" value="EAL_dom"/>
</dbReference>
<evidence type="ECO:0000256" key="7">
    <source>
        <dbReference type="SAM" id="Phobius"/>
    </source>
</evidence>
<dbReference type="Gene3D" id="3.30.450.20">
    <property type="entry name" value="PAS domain"/>
    <property type="match status" value="1"/>
</dbReference>
<dbReference type="CDD" id="cd01949">
    <property type="entry name" value="GGDEF"/>
    <property type="match status" value="1"/>
</dbReference>
<dbReference type="Pfam" id="PF00563">
    <property type="entry name" value="EAL"/>
    <property type="match status" value="1"/>
</dbReference>
<dbReference type="GeneID" id="89469844"/>
<evidence type="ECO:0000256" key="4">
    <source>
        <dbReference type="ARBA" id="ARBA00022989"/>
    </source>
</evidence>
<dbReference type="Pfam" id="PF00990">
    <property type="entry name" value="GGDEF"/>
    <property type="match status" value="1"/>
</dbReference>
<dbReference type="InterPro" id="IPR035919">
    <property type="entry name" value="EAL_sf"/>
</dbReference>
<dbReference type="AlphaFoldDB" id="K6DUW9"/>
<dbReference type="SUPFAM" id="SSF141868">
    <property type="entry name" value="EAL domain-like"/>
    <property type="match status" value="1"/>
</dbReference>
<feature type="domain" description="HAMP" evidence="9">
    <location>
        <begin position="218"/>
        <end position="271"/>
    </location>
</feature>
<dbReference type="EMBL" id="AJLR01000116">
    <property type="protein sequence ID" value="EKN64606.1"/>
    <property type="molecule type" value="Genomic_DNA"/>
</dbReference>
<dbReference type="InterPro" id="IPR000160">
    <property type="entry name" value="GGDEF_dom"/>
</dbReference>
<keyword evidence="5 7" id="KW-0472">Membrane</keyword>
<dbReference type="FunFam" id="3.20.20.450:FF:000001">
    <property type="entry name" value="Cyclic di-GMP phosphodiesterase yahA"/>
    <property type="match status" value="1"/>
</dbReference>
<dbReference type="CDD" id="cd18774">
    <property type="entry name" value="PDC2_HK_sensor"/>
    <property type="match status" value="1"/>
</dbReference>
<dbReference type="STRING" id="1131731.BAZO_13384"/>
<keyword evidence="2" id="KW-1003">Cell membrane</keyword>
<dbReference type="InterPro" id="IPR033480">
    <property type="entry name" value="sCache_2"/>
</dbReference>
<evidence type="ECO:0000256" key="2">
    <source>
        <dbReference type="ARBA" id="ARBA00022475"/>
    </source>
</evidence>
<dbReference type="SUPFAM" id="SSF158472">
    <property type="entry name" value="HAMP domain-like"/>
    <property type="match status" value="1"/>
</dbReference>
<proteinExistence type="predicted"/>
<dbReference type="RefSeq" id="WP_003332067.1">
    <property type="nucleotide sequence ID" value="NZ_AJLR01000116.1"/>
</dbReference>
<dbReference type="InterPro" id="IPR050706">
    <property type="entry name" value="Cyclic-di-GMP_PDE-like"/>
</dbReference>
<keyword evidence="3 7" id="KW-0812">Transmembrane</keyword>
<feature type="transmembrane region" description="Helical" evidence="7">
    <location>
        <begin position="7"/>
        <end position="27"/>
    </location>
</feature>
<dbReference type="Pfam" id="PF17200">
    <property type="entry name" value="sCache_2"/>
    <property type="match status" value="1"/>
</dbReference>
<dbReference type="SMART" id="SM00267">
    <property type="entry name" value="GGDEF"/>
    <property type="match status" value="1"/>
</dbReference>